<dbReference type="WBParaSite" id="BTMF_0001592801-mRNA-1">
    <property type="protein sequence ID" value="BTMF_0001592801-mRNA-1"/>
    <property type="gene ID" value="BTMF_0001592801"/>
</dbReference>
<reference evidence="3" key="1">
    <citation type="submission" date="2017-02" db="UniProtKB">
        <authorList>
            <consortium name="WormBaseParasite"/>
        </authorList>
    </citation>
    <scope>IDENTIFICATION</scope>
</reference>
<dbReference type="Proteomes" id="UP000280834">
    <property type="component" value="Unassembled WGS sequence"/>
</dbReference>
<proteinExistence type="predicted"/>
<evidence type="ECO:0000313" key="3">
    <source>
        <dbReference type="WBParaSite" id="BTMF_0001592801-mRNA-1"/>
    </source>
</evidence>
<evidence type="ECO:0000313" key="1">
    <source>
        <dbReference type="EMBL" id="VDO47262.1"/>
    </source>
</evidence>
<keyword evidence="2" id="KW-1185">Reference proteome</keyword>
<evidence type="ECO:0000313" key="2">
    <source>
        <dbReference type="Proteomes" id="UP000280834"/>
    </source>
</evidence>
<dbReference type="AlphaFoldDB" id="A0A0R3R7D0"/>
<protein>
    <submittedName>
        <fullName evidence="1 3">Uncharacterized protein</fullName>
    </submittedName>
</protein>
<dbReference type="EMBL" id="UZAG01020603">
    <property type="protein sequence ID" value="VDO47262.1"/>
    <property type="molecule type" value="Genomic_DNA"/>
</dbReference>
<sequence>MRNILQHYELLSPYNASKAISIVESANEACLSQFFIRIKKESEDIKNYIMETHNWTDSELLPSRCKQSSTDGGESYGCHLK</sequence>
<name>A0A0R3R7D0_9BILA</name>
<accession>A0A0R3R7D0</accession>
<gene>
    <name evidence="1" type="ORF">BTMF_LOCUS13916</name>
</gene>
<organism evidence="3">
    <name type="scientific">Brugia timori</name>
    <dbReference type="NCBI Taxonomy" id="42155"/>
    <lineage>
        <taxon>Eukaryota</taxon>
        <taxon>Metazoa</taxon>
        <taxon>Ecdysozoa</taxon>
        <taxon>Nematoda</taxon>
        <taxon>Chromadorea</taxon>
        <taxon>Rhabditida</taxon>
        <taxon>Spirurina</taxon>
        <taxon>Spiruromorpha</taxon>
        <taxon>Filarioidea</taxon>
        <taxon>Onchocercidae</taxon>
        <taxon>Brugia</taxon>
    </lineage>
</organism>
<dbReference type="STRING" id="42155.A0A0R3R7D0"/>
<reference evidence="1 2" key="2">
    <citation type="submission" date="2018-11" db="EMBL/GenBank/DDBJ databases">
        <authorList>
            <consortium name="Pathogen Informatics"/>
        </authorList>
    </citation>
    <scope>NUCLEOTIDE SEQUENCE [LARGE SCALE GENOMIC DNA]</scope>
</reference>